<dbReference type="Gene3D" id="3.60.15.10">
    <property type="entry name" value="Ribonuclease Z/Hydroxyacylglutathione hydrolase-like"/>
    <property type="match status" value="2"/>
</dbReference>
<evidence type="ECO:0000313" key="2">
    <source>
        <dbReference type="EMBL" id="GIG11181.1"/>
    </source>
</evidence>
<dbReference type="Gene3D" id="1.10.10.10">
    <property type="entry name" value="Winged helix-like DNA-binding domain superfamily/Winged helix DNA-binding domain"/>
    <property type="match status" value="1"/>
</dbReference>
<dbReference type="SMART" id="SM00849">
    <property type="entry name" value="Lactamase_B"/>
    <property type="match status" value="1"/>
</dbReference>
<comment type="caution">
    <text evidence="2">The sequence shown here is derived from an EMBL/GenBank/DDBJ whole genome shotgun (WGS) entry which is preliminary data.</text>
</comment>
<keyword evidence="3" id="KW-1185">Reference proteome</keyword>
<organism evidence="2 3">
    <name type="scientific">Catellatospora coxensis</name>
    <dbReference type="NCBI Taxonomy" id="310354"/>
    <lineage>
        <taxon>Bacteria</taxon>
        <taxon>Bacillati</taxon>
        <taxon>Actinomycetota</taxon>
        <taxon>Actinomycetes</taxon>
        <taxon>Micromonosporales</taxon>
        <taxon>Micromonosporaceae</taxon>
        <taxon>Catellatospora</taxon>
    </lineage>
</organism>
<accession>A0A8J3L9W3</accession>
<name>A0A8J3L9W3_9ACTN</name>
<reference evidence="2 3" key="1">
    <citation type="submission" date="2021-01" db="EMBL/GenBank/DDBJ databases">
        <title>Whole genome shotgun sequence of Catellatospora coxensis NBRC 107359.</title>
        <authorList>
            <person name="Komaki H."/>
            <person name="Tamura T."/>
        </authorList>
    </citation>
    <scope>NUCLEOTIDE SEQUENCE [LARGE SCALE GENOMIC DNA]</scope>
    <source>
        <strain evidence="2 3">NBRC 107359</strain>
    </source>
</reference>
<dbReference type="InterPro" id="IPR050662">
    <property type="entry name" value="Sec-metab_biosynth-thioest"/>
</dbReference>
<dbReference type="PANTHER" id="PTHR23131:SF0">
    <property type="entry name" value="ENDORIBONUCLEASE LACTB2"/>
    <property type="match status" value="1"/>
</dbReference>
<evidence type="ECO:0000313" key="3">
    <source>
        <dbReference type="Proteomes" id="UP000630887"/>
    </source>
</evidence>
<dbReference type="SUPFAM" id="SSF56281">
    <property type="entry name" value="Metallo-hydrolase/oxidoreductase"/>
    <property type="match status" value="1"/>
</dbReference>
<dbReference type="PANTHER" id="PTHR23131">
    <property type="entry name" value="ENDORIBONUCLEASE LACTB2"/>
    <property type="match status" value="1"/>
</dbReference>
<sequence>MTARLTSELLPDWVTWLRAPNPGPMTLDGTNTWLLDDGTVIDPGPDDLAHLEAIIEAGPPIRRILFTHAHPDHVDGVITLIALTGAEVGDPPDWITQLGTPGHTSDSVCFVAERDGQRVVFTGDTILGRGSSVVAWPDGDVGAYLNSLDMLSGYPVPGLPGHGPVLPDCAAAADWLRAHRLERLDQVRAALKQGASTPEDVVNIVYADVDPNLRFAAEWTVRAQLAYLATLSEL</sequence>
<dbReference type="InterPro" id="IPR036866">
    <property type="entry name" value="RibonucZ/Hydroxyglut_hydro"/>
</dbReference>
<dbReference type="Pfam" id="PF00753">
    <property type="entry name" value="Lactamase_B"/>
    <property type="match status" value="2"/>
</dbReference>
<dbReference type="Pfam" id="PF17778">
    <property type="entry name" value="WHD_BLACT"/>
    <property type="match status" value="1"/>
</dbReference>
<dbReference type="Proteomes" id="UP000630887">
    <property type="component" value="Unassembled WGS sequence"/>
</dbReference>
<dbReference type="EMBL" id="BONI01000120">
    <property type="protein sequence ID" value="GIG11181.1"/>
    <property type="molecule type" value="Genomic_DNA"/>
</dbReference>
<dbReference type="InterPro" id="IPR041516">
    <property type="entry name" value="LACTB2_WH"/>
</dbReference>
<evidence type="ECO:0000259" key="1">
    <source>
        <dbReference type="SMART" id="SM00849"/>
    </source>
</evidence>
<dbReference type="InterPro" id="IPR036388">
    <property type="entry name" value="WH-like_DNA-bd_sf"/>
</dbReference>
<dbReference type="RefSeq" id="WP_203699136.1">
    <property type="nucleotide sequence ID" value="NZ_BAAALC010000003.1"/>
</dbReference>
<protein>
    <submittedName>
        <fullName evidence="2">MBL fold metallo-hydrolase</fullName>
    </submittedName>
</protein>
<feature type="domain" description="Metallo-beta-lactamase" evidence="1">
    <location>
        <begin position="29"/>
        <end position="162"/>
    </location>
</feature>
<dbReference type="InterPro" id="IPR001279">
    <property type="entry name" value="Metallo-B-lactamas"/>
</dbReference>
<gene>
    <name evidence="2" type="ORF">Cco03nite_78810</name>
</gene>
<dbReference type="CDD" id="cd16278">
    <property type="entry name" value="metallo-hydrolase-like_MBL-fold"/>
    <property type="match status" value="1"/>
</dbReference>
<proteinExistence type="predicted"/>
<dbReference type="AlphaFoldDB" id="A0A8J3L9W3"/>